<protein>
    <recommendedName>
        <fullName evidence="1">Retrotransposon gag domain-containing protein</fullName>
    </recommendedName>
</protein>
<comment type="caution">
    <text evidence="2">The sequence shown here is derived from an EMBL/GenBank/DDBJ whole genome shotgun (WGS) entry which is preliminary data.</text>
</comment>
<reference evidence="2 3" key="1">
    <citation type="journal article" date="2018" name="MBio">
        <title>Comparative Genomics Reveals the Core Gene Toolbox for the Fungus-Insect Symbiosis.</title>
        <authorList>
            <person name="Wang Y."/>
            <person name="Stata M."/>
            <person name="Wang W."/>
            <person name="Stajich J.E."/>
            <person name="White M.M."/>
            <person name="Moncalvo J.M."/>
        </authorList>
    </citation>
    <scope>NUCLEOTIDE SEQUENCE [LARGE SCALE GENOMIC DNA]</scope>
    <source>
        <strain evidence="2 3">SC-DP-2</strain>
    </source>
</reference>
<gene>
    <name evidence="2" type="ORF">BB560_005022</name>
</gene>
<dbReference type="STRING" id="133381.A0A2T9Z7R5"/>
<dbReference type="EMBL" id="MBFS01001857">
    <property type="protein sequence ID" value="PVV00592.1"/>
    <property type="molecule type" value="Genomic_DNA"/>
</dbReference>
<evidence type="ECO:0000259" key="1">
    <source>
        <dbReference type="Pfam" id="PF03732"/>
    </source>
</evidence>
<dbReference type="Pfam" id="PF03732">
    <property type="entry name" value="Retrotrans_gag"/>
    <property type="match status" value="1"/>
</dbReference>
<name>A0A2T9Z7R5_9FUNG</name>
<sequence length="265" mass="31012">MGQKKRLESLELFLDGKALNWFEKKVDTFESWEETKEAFLEKFDSHESELRSWRELQSLRQNFDEDPEDFIIKIEKLFQKADETDSQINIDVLETENSSNNALIADRNSNQKQRQNSEEVADLLKSFEKMRLSMIDLKNKGIVLENINTEPVFKDPFSRQITRISNQNKKLRKLGARFRFKKTGHISKDCPLTPWNKQISSKDPNSENKKMVHCLELEEIHSKKKENIGITSNSNKVCINLLEEIPFKEIEAVIEDCEMELGAKE</sequence>
<evidence type="ECO:0000313" key="3">
    <source>
        <dbReference type="Proteomes" id="UP000245609"/>
    </source>
</evidence>
<evidence type="ECO:0000313" key="2">
    <source>
        <dbReference type="EMBL" id="PVV00592.1"/>
    </source>
</evidence>
<keyword evidence="3" id="KW-1185">Reference proteome</keyword>
<dbReference type="InterPro" id="IPR005162">
    <property type="entry name" value="Retrotrans_gag_dom"/>
</dbReference>
<organism evidence="2 3">
    <name type="scientific">Smittium megazygosporum</name>
    <dbReference type="NCBI Taxonomy" id="133381"/>
    <lineage>
        <taxon>Eukaryota</taxon>
        <taxon>Fungi</taxon>
        <taxon>Fungi incertae sedis</taxon>
        <taxon>Zoopagomycota</taxon>
        <taxon>Kickxellomycotina</taxon>
        <taxon>Harpellomycetes</taxon>
        <taxon>Harpellales</taxon>
        <taxon>Legeriomycetaceae</taxon>
        <taxon>Smittium</taxon>
    </lineage>
</organism>
<proteinExistence type="predicted"/>
<dbReference type="AlphaFoldDB" id="A0A2T9Z7R5"/>
<feature type="domain" description="Retrotransposon gag" evidence="1">
    <location>
        <begin position="12"/>
        <end position="85"/>
    </location>
</feature>
<dbReference type="Proteomes" id="UP000245609">
    <property type="component" value="Unassembled WGS sequence"/>
</dbReference>
<accession>A0A2T9Z7R5</accession>